<keyword evidence="4" id="KW-0472">Membrane</keyword>
<comment type="caution">
    <text evidence="6">The sequence shown here is derived from an EMBL/GenBank/DDBJ whole genome shotgun (WGS) entry which is preliminary data.</text>
</comment>
<dbReference type="Pfam" id="PF00560">
    <property type="entry name" value="LRR_1"/>
    <property type="match status" value="1"/>
</dbReference>
<keyword evidence="2 5" id="KW-0732">Signal</keyword>
<dbReference type="SMART" id="SM00365">
    <property type="entry name" value="LRR_SD22"/>
    <property type="match status" value="8"/>
</dbReference>
<reference evidence="6" key="2">
    <citation type="submission" date="2023-05" db="EMBL/GenBank/DDBJ databases">
        <authorList>
            <person name="Fouks B."/>
        </authorList>
    </citation>
    <scope>NUCLEOTIDE SEQUENCE</scope>
    <source>
        <strain evidence="6">Stay&amp;Tobe</strain>
        <tissue evidence="6">Testes</tissue>
    </source>
</reference>
<evidence type="ECO:0000313" key="7">
    <source>
        <dbReference type="Proteomes" id="UP001233999"/>
    </source>
</evidence>
<evidence type="ECO:0000313" key="6">
    <source>
        <dbReference type="EMBL" id="KAJ9594368.1"/>
    </source>
</evidence>
<feature type="transmembrane region" description="Helical" evidence="4">
    <location>
        <begin position="593"/>
        <end position="614"/>
    </location>
</feature>
<evidence type="ECO:0000256" key="2">
    <source>
        <dbReference type="ARBA" id="ARBA00022729"/>
    </source>
</evidence>
<evidence type="ECO:0000256" key="5">
    <source>
        <dbReference type="SAM" id="SignalP"/>
    </source>
</evidence>
<dbReference type="Proteomes" id="UP001233999">
    <property type="component" value="Unassembled WGS sequence"/>
</dbReference>
<keyword evidence="7" id="KW-1185">Reference proteome</keyword>
<accession>A0AAD8AAJ8</accession>
<dbReference type="PRINTS" id="PR00019">
    <property type="entry name" value="LEURICHRPT"/>
</dbReference>
<sequence>MCNVDRLVVAAILCSMATISISQNNNRCDMCKCTIIKSVLQLNCSDVKPRTEYSNMIQLPYEQSYNSYPYDTIQAEFNRDQIRNLRRLEIEDLTSLSLEDNEISSIGSDTFIRLKHLKYLSLKKNFIQKLNENSFQTLLKLEELDLSCNQLEEISSNTFTNMKYLKILFLPNNRLSKLERIMFPNSLTILDISYNYIEEINNEVFDNTNDLQVLNLSNNNISAVNTYTFISLRSLASLDLSCNNIGKIDDNSFVEMNSLEKLNLSHNELKDLNANANIPSGTEILDLSSNLFTEINAFVFSISGLQELYLQQNKLKSLEININTNIKVLNVSNNQIEKFSITMCQYLENLDLSSNKLESIPEQIHGQAMPALRSLSLDFNPIRNIFFPSGGDDERASLGMINLTWVSVSHLEEIEELKEGAFSGLSSSCGGCGRHTSSDYETEGELENMEVECTRELFIRVSHNPRLANIQRGAFKDVALCKLDLSSNSLTSLDQEMIDWETLKEVNLQENPWSCTCPFQWVLDTLLPTIYKTNSELLYEFRCNSPATLRNKRLAHFFDWKYPALCRETNEKLRMMPEKEDNLEITLGVSGPMLAVVLSLAAVGAILLVLAVVLQRRYNSSRRTRNRRF</sequence>
<gene>
    <name evidence="6" type="ORF">L9F63_014210</name>
</gene>
<dbReference type="AlphaFoldDB" id="A0AAD8AAJ8"/>
<reference evidence="6" key="1">
    <citation type="journal article" date="2023" name="IScience">
        <title>Live-bearing cockroach genome reveals convergent evolutionary mechanisms linked to viviparity in insects and beyond.</title>
        <authorList>
            <person name="Fouks B."/>
            <person name="Harrison M.C."/>
            <person name="Mikhailova A.A."/>
            <person name="Marchal E."/>
            <person name="English S."/>
            <person name="Carruthers M."/>
            <person name="Jennings E.C."/>
            <person name="Chiamaka E.L."/>
            <person name="Frigard R.A."/>
            <person name="Pippel M."/>
            <person name="Attardo G.M."/>
            <person name="Benoit J.B."/>
            <person name="Bornberg-Bauer E."/>
            <person name="Tobe S.S."/>
        </authorList>
    </citation>
    <scope>NUCLEOTIDE SEQUENCE</scope>
    <source>
        <strain evidence="6">Stay&amp;Tobe</strain>
    </source>
</reference>
<organism evidence="6 7">
    <name type="scientific">Diploptera punctata</name>
    <name type="common">Pacific beetle cockroach</name>
    <dbReference type="NCBI Taxonomy" id="6984"/>
    <lineage>
        <taxon>Eukaryota</taxon>
        <taxon>Metazoa</taxon>
        <taxon>Ecdysozoa</taxon>
        <taxon>Arthropoda</taxon>
        <taxon>Hexapoda</taxon>
        <taxon>Insecta</taxon>
        <taxon>Pterygota</taxon>
        <taxon>Neoptera</taxon>
        <taxon>Polyneoptera</taxon>
        <taxon>Dictyoptera</taxon>
        <taxon>Blattodea</taxon>
        <taxon>Blaberoidea</taxon>
        <taxon>Blaberidae</taxon>
        <taxon>Diplopterinae</taxon>
        <taxon>Diploptera</taxon>
    </lineage>
</organism>
<evidence type="ECO:0000256" key="1">
    <source>
        <dbReference type="ARBA" id="ARBA00022614"/>
    </source>
</evidence>
<proteinExistence type="predicted"/>
<feature type="signal peptide" evidence="5">
    <location>
        <begin position="1"/>
        <end position="22"/>
    </location>
</feature>
<protein>
    <submittedName>
        <fullName evidence="6">Uncharacterized protein</fullName>
    </submittedName>
</protein>
<dbReference type="InterPro" id="IPR003591">
    <property type="entry name" value="Leu-rich_rpt_typical-subtyp"/>
</dbReference>
<keyword evidence="4" id="KW-0812">Transmembrane</keyword>
<dbReference type="GO" id="GO:0031012">
    <property type="term" value="C:extracellular matrix"/>
    <property type="evidence" value="ECO:0007669"/>
    <property type="project" value="TreeGrafter"/>
</dbReference>
<dbReference type="PROSITE" id="PS51450">
    <property type="entry name" value="LRR"/>
    <property type="match status" value="7"/>
</dbReference>
<dbReference type="InterPro" id="IPR032675">
    <property type="entry name" value="LRR_dom_sf"/>
</dbReference>
<keyword evidence="3" id="KW-0677">Repeat</keyword>
<evidence type="ECO:0000256" key="3">
    <source>
        <dbReference type="ARBA" id="ARBA00022737"/>
    </source>
</evidence>
<dbReference type="EMBL" id="JASPKZ010003050">
    <property type="protein sequence ID" value="KAJ9594368.1"/>
    <property type="molecule type" value="Genomic_DNA"/>
</dbReference>
<dbReference type="PANTHER" id="PTHR24373">
    <property type="entry name" value="SLIT RELATED LEUCINE-RICH REPEAT NEURONAL PROTEIN"/>
    <property type="match status" value="1"/>
</dbReference>
<keyword evidence="1" id="KW-0433">Leucine-rich repeat</keyword>
<dbReference type="Pfam" id="PF13516">
    <property type="entry name" value="LRR_6"/>
    <property type="match status" value="2"/>
</dbReference>
<dbReference type="SUPFAM" id="SSF52058">
    <property type="entry name" value="L domain-like"/>
    <property type="match status" value="2"/>
</dbReference>
<dbReference type="Pfam" id="PF13855">
    <property type="entry name" value="LRR_8"/>
    <property type="match status" value="2"/>
</dbReference>
<keyword evidence="4" id="KW-1133">Transmembrane helix</keyword>
<dbReference type="SMART" id="SM00364">
    <property type="entry name" value="LRR_BAC"/>
    <property type="match status" value="5"/>
</dbReference>
<dbReference type="InterPro" id="IPR001611">
    <property type="entry name" value="Leu-rich_rpt"/>
</dbReference>
<dbReference type="PANTHER" id="PTHR24373:SF387">
    <property type="entry name" value="LEUCINE-RICH REPEATS AND IMMUNOGLOBULIN-LIKE DOMAINS PROTEIN SMA-10"/>
    <property type="match status" value="1"/>
</dbReference>
<name>A0AAD8AAJ8_DIPPU</name>
<feature type="chain" id="PRO_5042275539" evidence="5">
    <location>
        <begin position="23"/>
        <end position="629"/>
    </location>
</feature>
<dbReference type="InterPro" id="IPR050328">
    <property type="entry name" value="Dev_Immune_Receptor"/>
</dbReference>
<evidence type="ECO:0000256" key="4">
    <source>
        <dbReference type="SAM" id="Phobius"/>
    </source>
</evidence>
<dbReference type="SMART" id="SM00369">
    <property type="entry name" value="LRR_TYP"/>
    <property type="match status" value="12"/>
</dbReference>
<dbReference type="GO" id="GO:0005615">
    <property type="term" value="C:extracellular space"/>
    <property type="evidence" value="ECO:0007669"/>
    <property type="project" value="TreeGrafter"/>
</dbReference>
<dbReference type="Gene3D" id="3.80.10.10">
    <property type="entry name" value="Ribonuclease Inhibitor"/>
    <property type="match status" value="4"/>
</dbReference>